<dbReference type="EMBL" id="JAZHXJ010001422">
    <property type="protein sequence ID" value="KAL1844848.1"/>
    <property type="molecule type" value="Genomic_DNA"/>
</dbReference>
<evidence type="ECO:0000259" key="2">
    <source>
        <dbReference type="Pfam" id="PF25376"/>
    </source>
</evidence>
<organism evidence="4 5">
    <name type="scientific">Phialemonium thermophilum</name>
    <dbReference type="NCBI Taxonomy" id="223376"/>
    <lineage>
        <taxon>Eukaryota</taxon>
        <taxon>Fungi</taxon>
        <taxon>Dikarya</taxon>
        <taxon>Ascomycota</taxon>
        <taxon>Pezizomycotina</taxon>
        <taxon>Sordariomycetes</taxon>
        <taxon>Sordariomycetidae</taxon>
        <taxon>Cephalothecales</taxon>
        <taxon>Cephalothecaceae</taxon>
        <taxon>Phialemonium</taxon>
    </lineage>
</organism>
<reference evidence="4 5" key="1">
    <citation type="journal article" date="2024" name="Commun. Biol.">
        <title>Comparative genomic analysis of thermophilic fungi reveals convergent evolutionary adaptations and gene losses.</title>
        <authorList>
            <person name="Steindorff A.S."/>
            <person name="Aguilar-Pontes M.V."/>
            <person name="Robinson A.J."/>
            <person name="Andreopoulos B."/>
            <person name="LaButti K."/>
            <person name="Kuo A."/>
            <person name="Mondo S."/>
            <person name="Riley R."/>
            <person name="Otillar R."/>
            <person name="Haridas S."/>
            <person name="Lipzen A."/>
            <person name="Grimwood J."/>
            <person name="Schmutz J."/>
            <person name="Clum A."/>
            <person name="Reid I.D."/>
            <person name="Moisan M.C."/>
            <person name="Butler G."/>
            <person name="Nguyen T.T.M."/>
            <person name="Dewar K."/>
            <person name="Conant G."/>
            <person name="Drula E."/>
            <person name="Henrissat B."/>
            <person name="Hansel C."/>
            <person name="Singer S."/>
            <person name="Hutchinson M.I."/>
            <person name="de Vries R.P."/>
            <person name="Natvig D.O."/>
            <person name="Powell A.J."/>
            <person name="Tsang A."/>
            <person name="Grigoriev I.V."/>
        </authorList>
    </citation>
    <scope>NUCLEOTIDE SEQUENCE [LARGE SCALE GENOMIC DNA]</scope>
    <source>
        <strain evidence="4 5">ATCC 24622</strain>
    </source>
</reference>
<evidence type="ECO:0000259" key="3">
    <source>
        <dbReference type="Pfam" id="PF25378"/>
    </source>
</evidence>
<evidence type="ECO:0000256" key="1">
    <source>
        <dbReference type="SAM" id="MobiDB-lite"/>
    </source>
</evidence>
<dbReference type="InterPro" id="IPR023267">
    <property type="entry name" value="RCMT"/>
</dbReference>
<gene>
    <name evidence="4" type="ORF">VTK73DRAFT_1682</name>
</gene>
<sequence length="251" mass="27521">MVRNATGEPAKSIYYTSALVRDILVLNEGRGVKFIHGGVKMFVKQDAPSAEVCRWRIQSEGMPILHGYVGAERVVVLRDKETFRKLLVEMFPKIADGGWERLGEIGERVRDIPMGCCVLRVEPDGSDPAFAERMALPLWKSFHSLNLMLPKEDRSAMLLRIFNDTTPLINISLKSKDKQAAAAAGAATTDAAKDCGEQNDGELKQEEELLKEELGTAATPVVIAAQEGAEMETEIPVVDPQVAEDAPSDVE</sequence>
<feature type="domain" description="RNA cytosine-C(5)-methyltransferase NSUN2-like PUA" evidence="3">
    <location>
        <begin position="73"/>
        <end position="163"/>
    </location>
</feature>
<protein>
    <submittedName>
        <fullName evidence="4">Uncharacterized protein</fullName>
    </submittedName>
</protein>
<feature type="region of interest" description="Disordered" evidence="1">
    <location>
        <begin position="232"/>
        <end position="251"/>
    </location>
</feature>
<feature type="domain" description="RNA cytosine-C(5)-methyltransferase NSUN2-like pre-PUA" evidence="2">
    <location>
        <begin position="1"/>
        <end position="69"/>
    </location>
</feature>
<accession>A0ABR3VT53</accession>
<comment type="caution">
    <text evidence="4">The sequence shown here is derived from an EMBL/GenBank/DDBJ whole genome shotgun (WGS) entry which is preliminary data.</text>
</comment>
<dbReference type="InterPro" id="IPR057285">
    <property type="entry name" value="Pre-PUA_NSUN2"/>
</dbReference>
<dbReference type="Pfam" id="PF25378">
    <property type="entry name" value="PUA_NSUN2"/>
    <property type="match status" value="1"/>
</dbReference>
<proteinExistence type="predicted"/>
<dbReference type="PANTHER" id="PTHR22808">
    <property type="entry name" value="NCL1 YEAST -RELATED NOL1/NOP2/FMU SUN DOMAIN-CONTAINING"/>
    <property type="match status" value="1"/>
</dbReference>
<dbReference type="InterPro" id="IPR057286">
    <property type="entry name" value="PUA_NSUN2"/>
</dbReference>
<name>A0ABR3VT53_9PEZI</name>
<dbReference type="Pfam" id="PF25376">
    <property type="entry name" value="Pre-PUA_NSUN2"/>
    <property type="match status" value="1"/>
</dbReference>
<evidence type="ECO:0000313" key="4">
    <source>
        <dbReference type="EMBL" id="KAL1844848.1"/>
    </source>
</evidence>
<keyword evidence="5" id="KW-1185">Reference proteome</keyword>
<dbReference type="Proteomes" id="UP001586593">
    <property type="component" value="Unassembled WGS sequence"/>
</dbReference>
<dbReference type="PANTHER" id="PTHR22808:SF1">
    <property type="entry name" value="RNA CYTOSINE-C(5)-METHYLTRANSFERASE NSUN2-RELATED"/>
    <property type="match status" value="1"/>
</dbReference>
<evidence type="ECO:0000313" key="5">
    <source>
        <dbReference type="Proteomes" id="UP001586593"/>
    </source>
</evidence>